<gene>
    <name evidence="1" type="ORF">JIN87_21445</name>
</gene>
<keyword evidence="2" id="KW-1185">Reference proteome</keyword>
<name>A0A934S1S5_9BACT</name>
<dbReference type="InterPro" id="IPR023393">
    <property type="entry name" value="START-like_dom_sf"/>
</dbReference>
<evidence type="ECO:0000313" key="1">
    <source>
        <dbReference type="EMBL" id="MBK1879464.1"/>
    </source>
</evidence>
<accession>A0A934S1S5</accession>
<organism evidence="1 2">
    <name type="scientific">Pelagicoccus mobilis</name>
    <dbReference type="NCBI Taxonomy" id="415221"/>
    <lineage>
        <taxon>Bacteria</taxon>
        <taxon>Pseudomonadati</taxon>
        <taxon>Verrucomicrobiota</taxon>
        <taxon>Opitutia</taxon>
        <taxon>Puniceicoccales</taxon>
        <taxon>Pelagicoccaceae</taxon>
        <taxon>Pelagicoccus</taxon>
    </lineage>
</organism>
<dbReference type="PROSITE" id="PS50890">
    <property type="entry name" value="PUA"/>
    <property type="match status" value="1"/>
</dbReference>
<proteinExistence type="predicted"/>
<dbReference type="Gene3D" id="3.30.530.20">
    <property type="match status" value="1"/>
</dbReference>
<comment type="caution">
    <text evidence="1">The sequence shown here is derived from an EMBL/GenBank/DDBJ whole genome shotgun (WGS) entry which is preliminary data.</text>
</comment>
<dbReference type="EMBL" id="JAENIL010000048">
    <property type="protein sequence ID" value="MBK1879464.1"/>
    <property type="molecule type" value="Genomic_DNA"/>
</dbReference>
<protein>
    <submittedName>
        <fullName evidence="1">Uncharacterized protein</fullName>
    </submittedName>
</protein>
<evidence type="ECO:0000313" key="2">
    <source>
        <dbReference type="Proteomes" id="UP000617628"/>
    </source>
</evidence>
<sequence length="288" mass="32192">MRIGIRLGKVVVFVLLLFLTLKLTSSPDCEFTRSIREAIRAYNEHGREALPELSSSEIERLLRGQVVKVRSRLRAGELEEYAGEFFHRVAGFYIVERSQRDVWLAAIDPHLWQNDLNTGYRIFSDGKGGCRRYQHLALPWPIADRHWVIDLSLGVELAEASNGTVWEYSWNLAPDGEAIAQEIVGDGKVAGLCLKDLEGAIFLPLDFGGWIAVALSPTRTLLIYHVATDVGGRIPDCWIALYAMSQLDAMLREVGELSLRAGEHYREGHELIWDGLGRPLPKIGDGGA</sequence>
<reference evidence="1" key="1">
    <citation type="submission" date="2021-01" db="EMBL/GenBank/DDBJ databases">
        <title>Modified the classification status of verrucomicrobia.</title>
        <authorList>
            <person name="Feng X."/>
        </authorList>
    </citation>
    <scope>NUCLEOTIDE SEQUENCE</scope>
    <source>
        <strain evidence="1">KCTC 13126</strain>
    </source>
</reference>
<dbReference type="AlphaFoldDB" id="A0A934S1S5"/>
<dbReference type="RefSeq" id="WP_200357677.1">
    <property type="nucleotide sequence ID" value="NZ_JAENIL010000048.1"/>
</dbReference>
<dbReference type="Proteomes" id="UP000617628">
    <property type="component" value="Unassembled WGS sequence"/>
</dbReference>